<gene>
    <name evidence="1" type="ORF">ACJDU8_07330</name>
</gene>
<dbReference type="Proteomes" id="UP001623660">
    <property type="component" value="Unassembled WGS sequence"/>
</dbReference>
<protein>
    <submittedName>
        <fullName evidence="1">Uncharacterized protein</fullName>
    </submittedName>
</protein>
<proteinExistence type="predicted"/>
<reference evidence="1 2" key="1">
    <citation type="submission" date="2024-11" db="EMBL/GenBank/DDBJ databases">
        <authorList>
            <person name="Heng Y.C."/>
            <person name="Lim A.C.H."/>
            <person name="Lee J.K.Y."/>
            <person name="Kittelmann S."/>
        </authorList>
    </citation>
    <scope>NUCLEOTIDE SEQUENCE [LARGE SCALE GENOMIC DNA]</scope>
    <source>
        <strain evidence="1 2">WILCCON 0269</strain>
    </source>
</reference>
<dbReference type="RefSeq" id="WP_406791495.1">
    <property type="nucleotide sequence ID" value="NZ_JBJHZX010000008.1"/>
</dbReference>
<sequence length="60" mass="6856">MTKEEIALHLAVATIVHSDLLEEVKNKTDIKFDIDKQLTKRLGKHVANLYNVILDNVDIK</sequence>
<comment type="caution">
    <text evidence="1">The sequence shown here is derived from an EMBL/GenBank/DDBJ whole genome shotgun (WGS) entry which is preliminary data.</text>
</comment>
<name>A0ABW8SI49_9CLOT</name>
<accession>A0ABW8SI49</accession>
<organism evidence="1 2">
    <name type="scientific">Candidatus Clostridium eludens</name>
    <dbReference type="NCBI Taxonomy" id="3381663"/>
    <lineage>
        <taxon>Bacteria</taxon>
        <taxon>Bacillati</taxon>
        <taxon>Bacillota</taxon>
        <taxon>Clostridia</taxon>
        <taxon>Eubacteriales</taxon>
        <taxon>Clostridiaceae</taxon>
        <taxon>Clostridium</taxon>
    </lineage>
</organism>
<evidence type="ECO:0000313" key="2">
    <source>
        <dbReference type="Proteomes" id="UP001623660"/>
    </source>
</evidence>
<dbReference type="EMBL" id="JBJHZX010000008">
    <property type="protein sequence ID" value="MFL0195377.1"/>
    <property type="molecule type" value="Genomic_DNA"/>
</dbReference>
<keyword evidence="2" id="KW-1185">Reference proteome</keyword>
<evidence type="ECO:0000313" key="1">
    <source>
        <dbReference type="EMBL" id="MFL0195377.1"/>
    </source>
</evidence>